<evidence type="ECO:0000313" key="2">
    <source>
        <dbReference type="EMBL" id="KAB1232512.1"/>
    </source>
</evidence>
<reference evidence="2 3" key="1">
    <citation type="journal article" date="2019" name="Stand. Genomic Sci.">
        <title>Draft Whole-Genome Sequence of a Novel Chryseobacterium viscerum Strain Isolated from Fresh Water at Dripping Springs, New Mexico.</title>
        <authorList>
            <person name="Kyndt J.A."/>
            <person name="Moore T.C."/>
        </authorList>
    </citation>
    <scope>NUCLEOTIDE SEQUENCE [LARGE SCALE GENOMIC DNA]</scope>
    <source>
        <strain evidence="2 3">DPS</strain>
    </source>
</reference>
<dbReference type="Pfam" id="PF09994">
    <property type="entry name" value="T6SS_Tle1-like_cat"/>
    <property type="match status" value="1"/>
</dbReference>
<evidence type="ECO:0000259" key="1">
    <source>
        <dbReference type="Pfam" id="PF09994"/>
    </source>
</evidence>
<dbReference type="PANTHER" id="PTHR33840:SF1">
    <property type="entry name" value="TLE1 PHOSPHOLIPASE DOMAIN-CONTAINING PROTEIN"/>
    <property type="match status" value="1"/>
</dbReference>
<name>A0A5N4BVR9_9FLAO</name>
<proteinExistence type="predicted"/>
<dbReference type="Proteomes" id="UP000326384">
    <property type="component" value="Unassembled WGS sequence"/>
</dbReference>
<organism evidence="2 3">
    <name type="scientific">Chryseobacterium viscerum</name>
    <dbReference type="NCBI Taxonomy" id="1037377"/>
    <lineage>
        <taxon>Bacteria</taxon>
        <taxon>Pseudomonadati</taxon>
        <taxon>Bacteroidota</taxon>
        <taxon>Flavobacteriia</taxon>
        <taxon>Flavobacteriales</taxon>
        <taxon>Weeksellaceae</taxon>
        <taxon>Chryseobacterium group</taxon>
        <taxon>Chryseobacterium</taxon>
    </lineage>
</organism>
<dbReference type="InterPro" id="IPR018712">
    <property type="entry name" value="Tle1-like_cat"/>
</dbReference>
<feature type="domain" description="T6SS Phospholipase effector Tle1-like catalytic" evidence="1">
    <location>
        <begin position="251"/>
        <end position="493"/>
    </location>
</feature>
<gene>
    <name evidence="2" type="ORF">F8D52_01745</name>
</gene>
<keyword evidence="3" id="KW-1185">Reference proteome</keyword>
<accession>A0A5N4BVR9</accession>
<protein>
    <submittedName>
        <fullName evidence="2">DUF2235 domain-containing protein</fullName>
    </submittedName>
</protein>
<comment type="caution">
    <text evidence="2">The sequence shown here is derived from an EMBL/GenBank/DDBJ whole genome shotgun (WGS) entry which is preliminary data.</text>
</comment>
<dbReference type="PANTHER" id="PTHR33840">
    <property type="match status" value="1"/>
</dbReference>
<dbReference type="EMBL" id="VTPV01000001">
    <property type="protein sequence ID" value="KAB1232512.1"/>
    <property type="molecule type" value="Genomic_DNA"/>
</dbReference>
<sequence length="701" mass="80730">MLFKQDPSKDIVFSRIPNFYIEDKAGVFDLGLGLLAYPFNSDNYLVDGQPIKLYLYTQYDPIINFPNLSSNEIAIIITVTKNEVQLRIELSDFLLKKSRFKAKKELIKTVVVIKDRNEIIGKTISIAYLLSFFDDYNELLFPVDYAKEVMKAQVKTINIQRKIGSPPFNSKQFADKVKGKLSIKIGLFFDGTNNSRYNSDHGCRKIYREVEKVNSNTTHENEKTSFEKILTEFRKKNDYDGLLGDGSSYLNDYTNIVYLYDLYKDQPYDKDNTENEIVIKQYIQGIGPESEYDENTKQYNYKEDSIWAQGTGTSPTKINKSGIDDRMREGIELIIKKLLSICQESQKEIGNITFDMFGFSRGATVARKFHNELLSKFSIFQGGISPMYEGVGGSFGNYFWDYFGENSIEIFLKKYPQKILTRFLGLFDTVNMTLNSAQNISIAHSNAYCCHIIARSDDEYRKYFPLTRSDAPNGIDLTLYGTHSDIGGGYANNCYRTIVKYDKKALSPNLSKVLNNYKSEIGKLFAITYKNSQLVSDTNQISIIERNSYENNPSAYNCYNNGKSGNQNQNQRYVNSPNTFELILLDKRIINNEIQKVSLNAMITIASKIGIQFNDELKDDFKINEKSTVLLQYNSTVQDLIMKAYETDNTTEITSYLPIEYYYNLYHEYIHISSHYNSFHLKGLINVNEPTEKRVREIIKP</sequence>
<evidence type="ECO:0000313" key="3">
    <source>
        <dbReference type="Proteomes" id="UP000326384"/>
    </source>
</evidence>
<dbReference type="RefSeq" id="WP_152288750.1">
    <property type="nucleotide sequence ID" value="NZ_VTPV01000001.1"/>
</dbReference>